<gene>
    <name evidence="1" type="ORF">RHMOL_Rhmol08G0155200</name>
</gene>
<organism evidence="1 2">
    <name type="scientific">Rhododendron molle</name>
    <name type="common">Chinese azalea</name>
    <name type="synonym">Azalea mollis</name>
    <dbReference type="NCBI Taxonomy" id="49168"/>
    <lineage>
        <taxon>Eukaryota</taxon>
        <taxon>Viridiplantae</taxon>
        <taxon>Streptophyta</taxon>
        <taxon>Embryophyta</taxon>
        <taxon>Tracheophyta</taxon>
        <taxon>Spermatophyta</taxon>
        <taxon>Magnoliopsida</taxon>
        <taxon>eudicotyledons</taxon>
        <taxon>Gunneridae</taxon>
        <taxon>Pentapetalae</taxon>
        <taxon>asterids</taxon>
        <taxon>Ericales</taxon>
        <taxon>Ericaceae</taxon>
        <taxon>Ericoideae</taxon>
        <taxon>Rhodoreae</taxon>
        <taxon>Rhododendron</taxon>
    </lineage>
</organism>
<name>A0ACC0MQ68_RHOML</name>
<comment type="caution">
    <text evidence="1">The sequence shown here is derived from an EMBL/GenBank/DDBJ whole genome shotgun (WGS) entry which is preliminary data.</text>
</comment>
<sequence>MADHGNSGGEGGVVDRSEENRGGPMEIGQGDQTATEGAVNVSVAAMAGKASSRSVEPVGLGAVVEGSPIVEGSSVGAGGSGATGDDLGPTGSSPRDPARGKGAAVEEEETIEAPVTYREEDMLFRPAATSSSHIPITKYDVAGHLPNEMLAKLLEDNPLIGEIVLKAKEERAWAIAVAEAAERT</sequence>
<dbReference type="Proteomes" id="UP001062846">
    <property type="component" value="Chromosome 8"/>
</dbReference>
<proteinExistence type="predicted"/>
<dbReference type="EMBL" id="CM046395">
    <property type="protein sequence ID" value="KAI8542657.1"/>
    <property type="molecule type" value="Genomic_DNA"/>
</dbReference>
<accession>A0ACC0MQ68</accession>
<reference evidence="1" key="1">
    <citation type="submission" date="2022-02" db="EMBL/GenBank/DDBJ databases">
        <title>Plant Genome Project.</title>
        <authorList>
            <person name="Zhang R.-G."/>
        </authorList>
    </citation>
    <scope>NUCLEOTIDE SEQUENCE</scope>
    <source>
        <strain evidence="1">AT1</strain>
    </source>
</reference>
<keyword evidence="2" id="KW-1185">Reference proteome</keyword>
<evidence type="ECO:0000313" key="2">
    <source>
        <dbReference type="Proteomes" id="UP001062846"/>
    </source>
</evidence>
<evidence type="ECO:0000313" key="1">
    <source>
        <dbReference type="EMBL" id="KAI8542657.1"/>
    </source>
</evidence>
<protein>
    <submittedName>
        <fullName evidence="1">Uncharacterized protein</fullName>
    </submittedName>
</protein>